<accession>A1ZXJ8</accession>
<dbReference type="RefSeq" id="WP_002703924.1">
    <property type="nucleotide sequence ID" value="NZ_AAWS01000059.1"/>
</dbReference>
<dbReference type="AlphaFoldDB" id="A1ZXJ8"/>
<comment type="caution">
    <text evidence="4">The sequence shown here is derived from an EMBL/GenBank/DDBJ whole genome shotgun (WGS) entry which is preliminary data.</text>
</comment>
<dbReference type="OrthoDB" id="9801773at2"/>
<reference evidence="4 5" key="1">
    <citation type="submission" date="2007-01" db="EMBL/GenBank/DDBJ databases">
        <authorList>
            <person name="Haygood M."/>
            <person name="Podell S."/>
            <person name="Anderson C."/>
            <person name="Hopkinson B."/>
            <person name="Roe K."/>
            <person name="Barbeau K."/>
            <person name="Gaasterland T."/>
            <person name="Ferriera S."/>
            <person name="Johnson J."/>
            <person name="Kravitz S."/>
            <person name="Beeson K."/>
            <person name="Sutton G."/>
            <person name="Rogers Y.-H."/>
            <person name="Friedman R."/>
            <person name="Frazier M."/>
            <person name="Venter J.C."/>
        </authorList>
    </citation>
    <scope>NUCLEOTIDE SEQUENCE [LARGE SCALE GENOMIC DNA]</scope>
    <source>
        <strain evidence="4 5">ATCC 23134</strain>
    </source>
</reference>
<name>A1ZXJ8_MICM2</name>
<feature type="domain" description="NAD-dependent epimerase/dehydratase" evidence="2">
    <location>
        <begin position="5"/>
        <end position="218"/>
    </location>
</feature>
<organism evidence="4 5">
    <name type="scientific">Microscilla marina ATCC 23134</name>
    <dbReference type="NCBI Taxonomy" id="313606"/>
    <lineage>
        <taxon>Bacteria</taxon>
        <taxon>Pseudomonadati</taxon>
        <taxon>Bacteroidota</taxon>
        <taxon>Cytophagia</taxon>
        <taxon>Cytophagales</taxon>
        <taxon>Microscillaceae</taxon>
        <taxon>Microscilla</taxon>
    </lineage>
</organism>
<gene>
    <name evidence="4" type="ORF">M23134_05848</name>
</gene>
<dbReference type="Pfam" id="PF01370">
    <property type="entry name" value="Epimerase"/>
    <property type="match status" value="1"/>
</dbReference>
<protein>
    <recommendedName>
        <fullName evidence="6">TIGR01777 family protein</fullName>
    </recommendedName>
</protein>
<dbReference type="CDD" id="cd05242">
    <property type="entry name" value="SDR_a8"/>
    <property type="match status" value="1"/>
</dbReference>
<feature type="domain" description="DUF1731" evidence="3">
    <location>
        <begin position="255"/>
        <end position="301"/>
    </location>
</feature>
<dbReference type="PANTHER" id="PTHR11092:SF0">
    <property type="entry name" value="EPIMERASE FAMILY PROTEIN SDR39U1"/>
    <property type="match status" value="1"/>
</dbReference>
<dbReference type="InterPro" id="IPR010099">
    <property type="entry name" value="SDR39U1"/>
</dbReference>
<evidence type="ECO:0000256" key="1">
    <source>
        <dbReference type="ARBA" id="ARBA00009353"/>
    </source>
</evidence>
<evidence type="ECO:0000259" key="2">
    <source>
        <dbReference type="Pfam" id="PF01370"/>
    </source>
</evidence>
<dbReference type="SUPFAM" id="SSF51735">
    <property type="entry name" value="NAD(P)-binding Rossmann-fold domains"/>
    <property type="match status" value="1"/>
</dbReference>
<dbReference type="InterPro" id="IPR001509">
    <property type="entry name" value="Epimerase_deHydtase"/>
</dbReference>
<proteinExistence type="inferred from homology"/>
<dbReference type="Pfam" id="PF08338">
    <property type="entry name" value="DUF1731"/>
    <property type="match status" value="1"/>
</dbReference>
<dbReference type="Gene3D" id="3.40.50.720">
    <property type="entry name" value="NAD(P)-binding Rossmann-like Domain"/>
    <property type="match status" value="1"/>
</dbReference>
<keyword evidence="5" id="KW-1185">Reference proteome</keyword>
<dbReference type="PANTHER" id="PTHR11092">
    <property type="entry name" value="SUGAR NUCLEOTIDE EPIMERASE RELATED"/>
    <property type="match status" value="1"/>
</dbReference>
<dbReference type="eggNOG" id="COG1090">
    <property type="taxonomic scope" value="Bacteria"/>
</dbReference>
<evidence type="ECO:0008006" key="6">
    <source>
        <dbReference type="Google" id="ProtNLM"/>
    </source>
</evidence>
<evidence type="ECO:0000313" key="5">
    <source>
        <dbReference type="Proteomes" id="UP000004095"/>
    </source>
</evidence>
<dbReference type="InterPro" id="IPR013549">
    <property type="entry name" value="DUF1731"/>
</dbReference>
<sequence>MTKTILITGGTGLIGQRLTELLLAQKGYSIRYLSRSKRSIKNVEVFEWHPQKGEIDAAAFEGVDVVVHLAGAGVADKRWTESRKEEILKSRTQSTELIAQTIRKMSTAPKALVNASAIGYYGINTGDQLLHEESPAGNDFLAEVTSKWENATKEIEEQGIRTVKIRVGVVLSPQSGALPKLLQPVRLGLGAPLGSGDQYMSWIHIDDIARIFMKALADETMRGAYNGVAPAPVTNAEMTKRLASVVHRPAFLPNVPAFMLKMMLGEMASIVLEGNKVSCDKIVRAGFEFEHPGLTEALKDLLGKH</sequence>
<dbReference type="InterPro" id="IPR036291">
    <property type="entry name" value="NAD(P)-bd_dom_sf"/>
</dbReference>
<dbReference type="Proteomes" id="UP000004095">
    <property type="component" value="Unassembled WGS sequence"/>
</dbReference>
<evidence type="ECO:0000259" key="3">
    <source>
        <dbReference type="Pfam" id="PF08338"/>
    </source>
</evidence>
<dbReference type="EMBL" id="AAWS01000059">
    <property type="protein sequence ID" value="EAY24873.1"/>
    <property type="molecule type" value="Genomic_DNA"/>
</dbReference>
<dbReference type="NCBIfam" id="TIGR01777">
    <property type="entry name" value="yfcH"/>
    <property type="match status" value="1"/>
</dbReference>
<evidence type="ECO:0000313" key="4">
    <source>
        <dbReference type="EMBL" id="EAY24873.1"/>
    </source>
</evidence>
<comment type="similarity">
    <text evidence="1">Belongs to the NAD(P)-dependent epimerase/dehydratase family. SDR39U1 subfamily.</text>
</comment>